<organism evidence="8">
    <name type="scientific">Naegleria gruberi</name>
    <name type="common">Amoeba</name>
    <dbReference type="NCBI Taxonomy" id="5762"/>
    <lineage>
        <taxon>Eukaryota</taxon>
        <taxon>Discoba</taxon>
        <taxon>Heterolobosea</taxon>
        <taxon>Tetramitia</taxon>
        <taxon>Eutetramitia</taxon>
        <taxon>Vahlkampfiidae</taxon>
        <taxon>Naegleria</taxon>
    </lineage>
</organism>
<dbReference type="InParanoid" id="D2UZ63"/>
<protein>
    <submittedName>
        <fullName evidence="7">Predicted protein</fullName>
    </submittedName>
</protein>
<feature type="compositionally biased region" description="Low complexity" evidence="5">
    <location>
        <begin position="458"/>
        <end position="491"/>
    </location>
</feature>
<keyword evidence="2 3" id="KW-0802">TPR repeat</keyword>
<proteinExistence type="predicted"/>
<feature type="compositionally biased region" description="Low complexity" evidence="5">
    <location>
        <begin position="73"/>
        <end position="84"/>
    </location>
</feature>
<evidence type="ECO:0000256" key="6">
    <source>
        <dbReference type="SAM" id="Phobius"/>
    </source>
</evidence>
<feature type="transmembrane region" description="Helical" evidence="6">
    <location>
        <begin position="115"/>
        <end position="132"/>
    </location>
</feature>
<dbReference type="KEGG" id="ngr:NAEGRDRAFT_61825"/>
<accession>D2UZ63</accession>
<keyword evidence="6" id="KW-0812">Transmembrane</keyword>
<dbReference type="STRING" id="5762.D2UZ63"/>
<dbReference type="SMART" id="SM00028">
    <property type="entry name" value="TPR"/>
    <property type="match status" value="6"/>
</dbReference>
<dbReference type="GeneID" id="8852725"/>
<dbReference type="InterPro" id="IPR019734">
    <property type="entry name" value="TPR_rpt"/>
</dbReference>
<sequence>MYHTTTSLRKFIASTSNVASPGNQLGDLLINTICSSNNNRRGYHAMVSVLMNQFNQQHNHHHQQHYQYKYHNGHHQQYYQQQQQPTPTSSSEENVVDHLVSDLRRERRRNKRNKFAILLLFISLGLLSYEYWQLRQAYDQRHGFEDLNKLFRNEPSRLEAYLPPWIQENLKKASDKVDVESEEVKKWVNIAKNLKNQKEYEDAIRILENILWKYPSNFQARELYGLIFLDRAAFRPALRQFELAATYATSSNSEASCYNNIGVCFSRLKLDKEAVEAYDKALNIAQFDAKNRGLFYFNRAISHNALGNFQLAIHDYTRSIQFDEHDQSFLSKKYKFRSVCYNTLKQYQKALDDLNLSIQHYQEDKTSANNPSIGAELYFFRAKAERKLKNYEASIQSIDKSIDLKKNDANYFHTRAVAWRKMGQYQKAEADHNMAIQLKPNNTKFKSSLEKTKKLARTQPPQTQPAQKEETTPGTSAPPSTTDNLTNQQPQTPTPNPTENKAD</sequence>
<dbReference type="OMA" id="IHRAPDF"/>
<dbReference type="AlphaFoldDB" id="D2UZ63"/>
<keyword evidence="8" id="KW-1185">Reference proteome</keyword>
<feature type="region of interest" description="Disordered" evidence="5">
    <location>
        <begin position="73"/>
        <end position="95"/>
    </location>
</feature>
<dbReference type="SUPFAM" id="SSF48452">
    <property type="entry name" value="TPR-like"/>
    <property type="match status" value="2"/>
</dbReference>
<feature type="repeat" description="TPR" evidence="3">
    <location>
        <begin position="255"/>
        <end position="288"/>
    </location>
</feature>
<feature type="coiled-coil region" evidence="4">
    <location>
        <begin position="344"/>
        <end position="401"/>
    </location>
</feature>
<dbReference type="OrthoDB" id="1926212at2759"/>
<dbReference type="Pfam" id="PF13174">
    <property type="entry name" value="TPR_6"/>
    <property type="match status" value="1"/>
</dbReference>
<evidence type="ECO:0000313" key="7">
    <source>
        <dbReference type="EMBL" id="EFC49889.1"/>
    </source>
</evidence>
<dbReference type="EMBL" id="GG738846">
    <property type="protein sequence ID" value="EFC49889.1"/>
    <property type="molecule type" value="Genomic_DNA"/>
</dbReference>
<keyword evidence="4" id="KW-0175">Coiled coil</keyword>
<evidence type="ECO:0000256" key="1">
    <source>
        <dbReference type="ARBA" id="ARBA00022737"/>
    </source>
</evidence>
<dbReference type="Gene3D" id="1.25.40.10">
    <property type="entry name" value="Tetratricopeptide repeat domain"/>
    <property type="match status" value="3"/>
</dbReference>
<reference evidence="7 8" key="1">
    <citation type="journal article" date="2010" name="Cell">
        <title>The genome of Naegleria gruberi illuminates early eukaryotic versatility.</title>
        <authorList>
            <person name="Fritz-Laylin L.K."/>
            <person name="Prochnik S.E."/>
            <person name="Ginger M.L."/>
            <person name="Dacks J.B."/>
            <person name="Carpenter M.L."/>
            <person name="Field M.C."/>
            <person name="Kuo A."/>
            <person name="Paredez A."/>
            <person name="Chapman J."/>
            <person name="Pham J."/>
            <person name="Shu S."/>
            <person name="Neupane R."/>
            <person name="Cipriano M."/>
            <person name="Mancuso J."/>
            <person name="Tu H."/>
            <person name="Salamov A."/>
            <person name="Lindquist E."/>
            <person name="Shapiro H."/>
            <person name="Lucas S."/>
            <person name="Grigoriev I.V."/>
            <person name="Cande W.Z."/>
            <person name="Fulton C."/>
            <person name="Rokhsar D.S."/>
            <person name="Dawson S.C."/>
        </authorList>
    </citation>
    <scope>NUCLEOTIDE SEQUENCE [LARGE SCALE GENOMIC DNA]</scope>
    <source>
        <strain evidence="7 8">NEG-M</strain>
    </source>
</reference>
<dbReference type="VEuPathDB" id="AmoebaDB:NAEGRDRAFT_61825"/>
<dbReference type="PANTHER" id="PTHR44858:SF1">
    <property type="entry name" value="UDP-N-ACETYLGLUCOSAMINE--PEPTIDE N-ACETYLGLUCOSAMINYLTRANSFERASE SPINDLY-RELATED"/>
    <property type="match status" value="1"/>
</dbReference>
<dbReference type="InterPro" id="IPR050498">
    <property type="entry name" value="Ycf3"/>
</dbReference>
<evidence type="ECO:0000256" key="3">
    <source>
        <dbReference type="PROSITE-ProRule" id="PRU00339"/>
    </source>
</evidence>
<keyword evidence="6" id="KW-1133">Transmembrane helix</keyword>
<evidence type="ECO:0000256" key="4">
    <source>
        <dbReference type="SAM" id="Coils"/>
    </source>
</evidence>
<evidence type="ECO:0000313" key="8">
    <source>
        <dbReference type="Proteomes" id="UP000006671"/>
    </source>
</evidence>
<feature type="repeat" description="TPR" evidence="3">
    <location>
        <begin position="409"/>
        <end position="442"/>
    </location>
</feature>
<feature type="region of interest" description="Disordered" evidence="5">
    <location>
        <begin position="435"/>
        <end position="503"/>
    </location>
</feature>
<gene>
    <name evidence="7" type="ORF">NAEGRDRAFT_61825</name>
</gene>
<dbReference type="Proteomes" id="UP000006671">
    <property type="component" value="Unassembled WGS sequence"/>
</dbReference>
<dbReference type="InterPro" id="IPR011990">
    <property type="entry name" value="TPR-like_helical_dom_sf"/>
</dbReference>
<evidence type="ECO:0000256" key="5">
    <source>
        <dbReference type="SAM" id="MobiDB-lite"/>
    </source>
</evidence>
<dbReference type="RefSeq" id="XP_002682633.1">
    <property type="nucleotide sequence ID" value="XM_002682587.1"/>
</dbReference>
<dbReference type="PANTHER" id="PTHR44858">
    <property type="entry name" value="TETRATRICOPEPTIDE REPEAT PROTEIN 6"/>
    <property type="match status" value="1"/>
</dbReference>
<keyword evidence="6" id="KW-0472">Membrane</keyword>
<keyword evidence="1" id="KW-0677">Repeat</keyword>
<name>D2UZ63_NAEGR</name>
<dbReference type="Pfam" id="PF13181">
    <property type="entry name" value="TPR_8"/>
    <property type="match status" value="2"/>
</dbReference>
<dbReference type="PROSITE" id="PS50005">
    <property type="entry name" value="TPR"/>
    <property type="match status" value="2"/>
</dbReference>
<evidence type="ECO:0000256" key="2">
    <source>
        <dbReference type="ARBA" id="ARBA00022803"/>
    </source>
</evidence>